<dbReference type="SMART" id="SM00355">
    <property type="entry name" value="ZnF_C2H2"/>
    <property type="match status" value="6"/>
</dbReference>
<keyword evidence="2" id="KW-0479">Metal-binding</keyword>
<feature type="domain" description="C2H2-type" evidence="10">
    <location>
        <begin position="371"/>
        <end position="399"/>
    </location>
</feature>
<evidence type="ECO:0008006" key="13">
    <source>
        <dbReference type="Google" id="ProtNLM"/>
    </source>
</evidence>
<evidence type="ECO:0000256" key="2">
    <source>
        <dbReference type="ARBA" id="ARBA00022723"/>
    </source>
</evidence>
<dbReference type="InterPro" id="IPR013083">
    <property type="entry name" value="Znf_RING/FYVE/PHD"/>
</dbReference>
<evidence type="ECO:0000256" key="8">
    <source>
        <dbReference type="SAM" id="MobiDB-lite"/>
    </source>
</evidence>
<evidence type="ECO:0000256" key="5">
    <source>
        <dbReference type="ARBA" id="ARBA00022833"/>
    </source>
</evidence>
<protein>
    <recommendedName>
        <fullName evidence="13">RING-type domain-containing protein</fullName>
    </recommendedName>
</protein>
<gene>
    <name evidence="11" type="ORF">CYMTET_56894</name>
</gene>
<dbReference type="Gene3D" id="3.30.160.60">
    <property type="entry name" value="Classic Zinc Finger"/>
    <property type="match status" value="2"/>
</dbReference>
<keyword evidence="5" id="KW-0862">Zinc</keyword>
<comment type="subcellular location">
    <subcellularLocation>
        <location evidence="1">Nucleus</location>
    </subcellularLocation>
</comment>
<dbReference type="SMART" id="SM00184">
    <property type="entry name" value="RING"/>
    <property type="match status" value="1"/>
</dbReference>
<dbReference type="SUPFAM" id="SSF57850">
    <property type="entry name" value="RING/U-box"/>
    <property type="match status" value="1"/>
</dbReference>
<feature type="domain" description="RING-type" evidence="9">
    <location>
        <begin position="199"/>
        <end position="239"/>
    </location>
</feature>
<evidence type="ECO:0000259" key="9">
    <source>
        <dbReference type="PROSITE" id="PS50089"/>
    </source>
</evidence>
<dbReference type="PROSITE" id="PS50157">
    <property type="entry name" value="ZINC_FINGER_C2H2_2"/>
    <property type="match status" value="2"/>
</dbReference>
<feature type="region of interest" description="Disordered" evidence="8">
    <location>
        <begin position="42"/>
        <end position="63"/>
    </location>
</feature>
<evidence type="ECO:0000256" key="6">
    <source>
        <dbReference type="ARBA" id="ARBA00023242"/>
    </source>
</evidence>
<dbReference type="EMBL" id="LGRX02035904">
    <property type="protein sequence ID" value="KAK3232767.1"/>
    <property type="molecule type" value="Genomic_DNA"/>
</dbReference>
<evidence type="ECO:0000256" key="1">
    <source>
        <dbReference type="ARBA" id="ARBA00004123"/>
    </source>
</evidence>
<evidence type="ECO:0000259" key="10">
    <source>
        <dbReference type="PROSITE" id="PS50157"/>
    </source>
</evidence>
<dbReference type="Gene3D" id="3.30.40.10">
    <property type="entry name" value="Zinc/RING finger domain, C3HC4 (zinc finger)"/>
    <property type="match status" value="1"/>
</dbReference>
<name>A0AAE0BBI3_9CHLO</name>
<evidence type="ECO:0000313" key="11">
    <source>
        <dbReference type="EMBL" id="KAK3232767.1"/>
    </source>
</evidence>
<dbReference type="InterPro" id="IPR050888">
    <property type="entry name" value="ZnF_C2H2-type_TF"/>
</dbReference>
<dbReference type="InterPro" id="IPR013087">
    <property type="entry name" value="Znf_C2H2_type"/>
</dbReference>
<feature type="domain" description="C2H2-type" evidence="10">
    <location>
        <begin position="399"/>
        <end position="424"/>
    </location>
</feature>
<feature type="region of interest" description="Disordered" evidence="8">
    <location>
        <begin position="253"/>
        <end position="283"/>
    </location>
</feature>
<accession>A0AAE0BBI3</accession>
<keyword evidence="4 7" id="KW-0863">Zinc-finger</keyword>
<evidence type="ECO:0000256" key="4">
    <source>
        <dbReference type="ARBA" id="ARBA00022771"/>
    </source>
</evidence>
<feature type="region of interest" description="Disordered" evidence="8">
    <location>
        <begin position="525"/>
        <end position="550"/>
    </location>
</feature>
<organism evidence="11 12">
    <name type="scientific">Cymbomonas tetramitiformis</name>
    <dbReference type="NCBI Taxonomy" id="36881"/>
    <lineage>
        <taxon>Eukaryota</taxon>
        <taxon>Viridiplantae</taxon>
        <taxon>Chlorophyta</taxon>
        <taxon>Pyramimonadophyceae</taxon>
        <taxon>Pyramimonadales</taxon>
        <taxon>Pyramimonadaceae</taxon>
        <taxon>Cymbomonas</taxon>
    </lineage>
</organism>
<evidence type="ECO:0000256" key="3">
    <source>
        <dbReference type="ARBA" id="ARBA00022737"/>
    </source>
</evidence>
<reference evidence="11 12" key="1">
    <citation type="journal article" date="2015" name="Genome Biol. Evol.">
        <title>Comparative Genomics of a Bacterivorous Green Alga Reveals Evolutionary Causalities and Consequences of Phago-Mixotrophic Mode of Nutrition.</title>
        <authorList>
            <person name="Burns J.A."/>
            <person name="Paasch A."/>
            <person name="Narechania A."/>
            <person name="Kim E."/>
        </authorList>
    </citation>
    <scope>NUCLEOTIDE SEQUENCE [LARGE SCALE GENOMIC DNA]</scope>
    <source>
        <strain evidence="11 12">PLY_AMNH</strain>
    </source>
</reference>
<keyword evidence="3" id="KW-0677">Repeat</keyword>
<dbReference type="Pfam" id="PF13639">
    <property type="entry name" value="zf-RING_2"/>
    <property type="match status" value="1"/>
</dbReference>
<dbReference type="InterPro" id="IPR001841">
    <property type="entry name" value="Znf_RING"/>
</dbReference>
<sequence length="559" mass="61302">MEYAVGMRTRRELSERLHEDRYNRADDARTTQDSALRDAFRGLEIRDDVESQPPTPDLTDPRHNPLDLSWTSEFHSMLLRNSEFAQEDAVYNLHGCYVCPLCNGEFVSETALFSHRGGAAGLDAMEPFECSCGRQFCSERALEQHRRMTLHLPIAHAFLSESDWSDSDTESSEDRGCSDYALAQNISRSAEGADCDKACAICLLDFDQGDKLEQLVCKHIYHPDCIRKWLSRSTSCPVCMHCLESCTPPAASSGSLQARAPVDSTPADSHSRQEETSTTWEELDPPITLSFELPSQPPSNGPRFRPAPVARSIPAGGWTATTSSRTTENFSNLHLEQPADDTLQSEFFASQFEENTASSPWTSWQVPAASTTCDVCGNSFQSAQALRNHRRGAAIGQAFECTVCDVSFCSEQALLQHRQNSPAHGQGLTADCPVCRRKFSDQQALHNHRGGAVEGEQFSCATCGQLFCSVAARRSHCVARGHALTSHRVAAASGGSDHGRETAVWARAFPGARFDVSDISVPPSASGGFDASLGPRPVTSAPSNTRWPPPDEQTLHFVW</sequence>
<dbReference type="GO" id="GO:0005634">
    <property type="term" value="C:nucleus"/>
    <property type="evidence" value="ECO:0007669"/>
    <property type="project" value="UniProtKB-SubCell"/>
</dbReference>
<dbReference type="PANTHER" id="PTHR24406">
    <property type="entry name" value="TRANSCRIPTIONAL REPRESSOR CTCFL-RELATED"/>
    <property type="match status" value="1"/>
</dbReference>
<evidence type="ECO:0000256" key="7">
    <source>
        <dbReference type="PROSITE-ProRule" id="PRU00042"/>
    </source>
</evidence>
<dbReference type="PROSITE" id="PS50089">
    <property type="entry name" value="ZF_RING_2"/>
    <property type="match status" value="1"/>
</dbReference>
<evidence type="ECO:0000313" key="12">
    <source>
        <dbReference type="Proteomes" id="UP001190700"/>
    </source>
</evidence>
<keyword evidence="6" id="KW-0539">Nucleus</keyword>
<keyword evidence="12" id="KW-1185">Reference proteome</keyword>
<dbReference type="PROSITE" id="PS00028">
    <property type="entry name" value="ZINC_FINGER_C2H2_1"/>
    <property type="match status" value="1"/>
</dbReference>
<dbReference type="SUPFAM" id="SSF57667">
    <property type="entry name" value="beta-beta-alpha zinc fingers"/>
    <property type="match status" value="1"/>
</dbReference>
<dbReference type="InterPro" id="IPR036236">
    <property type="entry name" value="Znf_C2H2_sf"/>
</dbReference>
<dbReference type="GO" id="GO:0008270">
    <property type="term" value="F:zinc ion binding"/>
    <property type="evidence" value="ECO:0007669"/>
    <property type="project" value="UniProtKB-KW"/>
</dbReference>
<dbReference type="Proteomes" id="UP001190700">
    <property type="component" value="Unassembled WGS sequence"/>
</dbReference>
<dbReference type="AlphaFoldDB" id="A0AAE0BBI3"/>
<proteinExistence type="predicted"/>
<dbReference type="Pfam" id="PF13912">
    <property type="entry name" value="zf-C2H2_6"/>
    <property type="match status" value="3"/>
</dbReference>
<comment type="caution">
    <text evidence="11">The sequence shown here is derived from an EMBL/GenBank/DDBJ whole genome shotgun (WGS) entry which is preliminary data.</text>
</comment>